<sequence length="72" mass="8303">MNEVLIDTEYITLGQFLKMVDVIQSGGHAKIFLMEHQVKVNGEKETRRGRKLHPDDIISIEQIGKFQIKYSS</sequence>
<dbReference type="AlphaFoldDB" id="A0A135L714"/>
<keyword evidence="1" id="KW-0694">RNA-binding</keyword>
<comment type="caution">
    <text evidence="2">The sequence shown here is derived from an EMBL/GenBank/DDBJ whole genome shotgun (WGS) entry which is preliminary data.</text>
</comment>
<dbReference type="Gene3D" id="3.10.290.10">
    <property type="entry name" value="RNA-binding S4 domain"/>
    <property type="match status" value="1"/>
</dbReference>
<dbReference type="InterPro" id="IPR036986">
    <property type="entry name" value="S4_RNA-bd_sf"/>
</dbReference>
<protein>
    <submittedName>
        <fullName evidence="2">Uncharacterized protein</fullName>
    </submittedName>
</protein>
<dbReference type="STRING" id="1413211.U473_12755"/>
<gene>
    <name evidence="2" type="ORF">U473_12755</name>
</gene>
<keyword evidence="3" id="KW-1185">Reference proteome</keyword>
<evidence type="ECO:0000313" key="3">
    <source>
        <dbReference type="Proteomes" id="UP000070352"/>
    </source>
</evidence>
<reference evidence="2 3" key="1">
    <citation type="submission" date="2016-02" db="EMBL/GenBank/DDBJ databases">
        <title>Draft Genome for Tepidibacillus decaturensis nov. sp. Strain Z9, an Anaerobic, Moderately Thermophilic and Heterotrophic Bacterium from Deep Subsurface of the Illinois Basin, USA.</title>
        <authorList>
            <person name="Dong Y."/>
            <person name="Chang J.Y."/>
            <person name="Sanford R."/>
            <person name="Fouke B.W."/>
        </authorList>
    </citation>
    <scope>NUCLEOTIDE SEQUENCE [LARGE SCALE GENOMIC DNA]</scope>
    <source>
        <strain evidence="2 3">Z9</strain>
    </source>
</reference>
<dbReference type="PROSITE" id="PS50889">
    <property type="entry name" value="S4"/>
    <property type="match status" value="1"/>
</dbReference>
<evidence type="ECO:0000256" key="1">
    <source>
        <dbReference type="PROSITE-ProRule" id="PRU00182"/>
    </source>
</evidence>
<proteinExistence type="predicted"/>
<name>A0A135L714_9BACI</name>
<dbReference type="Proteomes" id="UP000070352">
    <property type="component" value="Unassembled WGS sequence"/>
</dbReference>
<organism evidence="2 3">
    <name type="scientific">Tepidibacillus decaturensis</name>
    <dbReference type="NCBI Taxonomy" id="1413211"/>
    <lineage>
        <taxon>Bacteria</taxon>
        <taxon>Bacillati</taxon>
        <taxon>Bacillota</taxon>
        <taxon>Bacilli</taxon>
        <taxon>Bacillales</taxon>
        <taxon>Bacillaceae</taxon>
        <taxon>Tepidibacillus</taxon>
    </lineage>
</organism>
<dbReference type="OrthoDB" id="9811532at2"/>
<dbReference type="GO" id="GO:0003723">
    <property type="term" value="F:RNA binding"/>
    <property type="evidence" value="ECO:0007669"/>
    <property type="project" value="UniProtKB-KW"/>
</dbReference>
<dbReference type="NCBIfam" id="TIGR02988">
    <property type="entry name" value="YaaA_near_RecF"/>
    <property type="match status" value="1"/>
</dbReference>
<accession>A0A135L714</accession>
<dbReference type="EMBL" id="LSKU01000001">
    <property type="protein sequence ID" value="KXG44794.1"/>
    <property type="molecule type" value="Genomic_DNA"/>
</dbReference>
<dbReference type="SUPFAM" id="SSF55174">
    <property type="entry name" value="Alpha-L RNA-binding motif"/>
    <property type="match status" value="1"/>
</dbReference>
<dbReference type="CDD" id="cd00165">
    <property type="entry name" value="S4"/>
    <property type="match status" value="1"/>
</dbReference>
<dbReference type="InterPro" id="IPR014330">
    <property type="entry name" value="RNA-bd_S4-rel_YaaA"/>
</dbReference>
<dbReference type="Pfam" id="PF13275">
    <property type="entry name" value="S4_2"/>
    <property type="match status" value="1"/>
</dbReference>
<dbReference type="RefSeq" id="WP_068726957.1">
    <property type="nucleotide sequence ID" value="NZ_LSKU01000001.1"/>
</dbReference>
<evidence type="ECO:0000313" key="2">
    <source>
        <dbReference type="EMBL" id="KXG44794.1"/>
    </source>
</evidence>